<name>A0A370U677_9GAMM</name>
<dbReference type="Proteomes" id="UP000254326">
    <property type="component" value="Unassembled WGS sequence"/>
</dbReference>
<dbReference type="CDD" id="cd07187">
    <property type="entry name" value="YvcK_like"/>
    <property type="match status" value="1"/>
</dbReference>
<dbReference type="RefSeq" id="WP_115468950.1">
    <property type="nucleotide sequence ID" value="NZ_QKRA01000008.1"/>
</dbReference>
<dbReference type="InterPro" id="IPR027591">
    <property type="entry name" value="CofD-rel_GAK"/>
</dbReference>
<protein>
    <submittedName>
        <fullName evidence="1">GAK system CofD-like protein</fullName>
    </submittedName>
</protein>
<dbReference type="AlphaFoldDB" id="A0A370U677"/>
<accession>A0A370U677</accession>
<dbReference type="Pfam" id="PF01933">
    <property type="entry name" value="CofD"/>
    <property type="match status" value="1"/>
</dbReference>
<dbReference type="GO" id="GO:0043743">
    <property type="term" value="F:LPPG:FO 2-phospho-L-lactate transferase activity"/>
    <property type="evidence" value="ECO:0007669"/>
    <property type="project" value="InterPro"/>
</dbReference>
<dbReference type="Gene3D" id="3.40.50.10680">
    <property type="entry name" value="CofD-like domains"/>
    <property type="match status" value="1"/>
</dbReference>
<dbReference type="PANTHER" id="PTHR31240">
    <property type="entry name" value="MATERNAL EFFECT EMBRYO ARREST 18"/>
    <property type="match status" value="1"/>
</dbReference>
<proteinExistence type="predicted"/>
<sequence length="392" mass="44207">MPKVYRQLTVPDMVRVHRYQSLPELGPTLLFFSGGSALNKISRCLKRYTHHSVHMVTPFDSGGSSAKLRDAFDMPAVGDLRSRIMALADETVLGQPDVYELFSYRMGTRANSKQLFLELAALVDGSHPLMIPIVAPMKALIQTQLKRLQERLPEDFDLRGASVGNLIIAGGYLSYQELLDPIVFLFSRLVKTLGQVTTIIDDVYHLGVTLSDGRRIIGQHLMTGKEAAKLDSPITKIWLNNGLTECVPVQPLLPDDRRQQITSSDLICYPPGSFFTSIVANLLVTGVADAIAKNRNPKVYLPNLGEDPEQLGWPIMKRIEYLLRLLLDDEPDQNCHRPVLNWLLLDDAYDYGFLDEEKLKEWGVSVVRTRLITTRIERYDEQRVSEALLSFV</sequence>
<evidence type="ECO:0000313" key="2">
    <source>
        <dbReference type="Proteomes" id="UP000254326"/>
    </source>
</evidence>
<dbReference type="InterPro" id="IPR002882">
    <property type="entry name" value="CofD"/>
</dbReference>
<dbReference type="NCBIfam" id="TIGR04357">
    <property type="entry name" value="CofD_rel_GAK"/>
    <property type="match status" value="1"/>
</dbReference>
<dbReference type="EMBL" id="QKRA01000008">
    <property type="protein sequence ID" value="RDL43268.1"/>
    <property type="molecule type" value="Genomic_DNA"/>
</dbReference>
<dbReference type="InterPro" id="IPR038136">
    <property type="entry name" value="CofD-like_dom_sf"/>
</dbReference>
<dbReference type="SUPFAM" id="SSF142338">
    <property type="entry name" value="CofD-like"/>
    <property type="match status" value="1"/>
</dbReference>
<organism evidence="1 2">
    <name type="scientific">Marinomonas piezotolerans</name>
    <dbReference type="NCBI Taxonomy" id="2213058"/>
    <lineage>
        <taxon>Bacteria</taxon>
        <taxon>Pseudomonadati</taxon>
        <taxon>Pseudomonadota</taxon>
        <taxon>Gammaproteobacteria</taxon>
        <taxon>Oceanospirillales</taxon>
        <taxon>Oceanospirillaceae</taxon>
        <taxon>Marinomonas</taxon>
    </lineage>
</organism>
<dbReference type="OrthoDB" id="5413830at2"/>
<reference evidence="1 2" key="1">
    <citation type="submission" date="2018-06" db="EMBL/GenBank/DDBJ databases">
        <title>Marinomonas sp. YLB-05 draft genome sequence.</title>
        <authorList>
            <person name="Yu L."/>
            <person name="Tang X."/>
        </authorList>
    </citation>
    <scope>NUCLEOTIDE SEQUENCE [LARGE SCALE GENOMIC DNA]</scope>
    <source>
        <strain evidence="1 2">YLB-05</strain>
    </source>
</reference>
<evidence type="ECO:0000313" key="1">
    <source>
        <dbReference type="EMBL" id="RDL43268.1"/>
    </source>
</evidence>
<dbReference type="PANTHER" id="PTHR31240:SF0">
    <property type="entry name" value="MATERNAL EFFECT EMBRYO ARREST 18"/>
    <property type="match status" value="1"/>
</dbReference>
<keyword evidence="2" id="KW-1185">Reference proteome</keyword>
<comment type="caution">
    <text evidence="1">The sequence shown here is derived from an EMBL/GenBank/DDBJ whole genome shotgun (WGS) entry which is preliminary data.</text>
</comment>
<gene>
    <name evidence="1" type="ORF">DN730_14925</name>
</gene>